<dbReference type="SMART" id="SM00474">
    <property type="entry name" value="35EXOc"/>
    <property type="match status" value="1"/>
</dbReference>
<feature type="domain" description="5'-3' exonuclease" evidence="13">
    <location>
        <begin position="8"/>
        <end position="277"/>
    </location>
</feature>
<dbReference type="CDD" id="cd09859">
    <property type="entry name" value="PIN_53EXO"/>
    <property type="match status" value="1"/>
</dbReference>
<dbReference type="InterPro" id="IPR020045">
    <property type="entry name" value="DNA_polI_H3TH"/>
</dbReference>
<proteinExistence type="inferred from homology"/>
<dbReference type="SMART" id="SM00482">
    <property type="entry name" value="POLAc"/>
    <property type="match status" value="1"/>
</dbReference>
<dbReference type="InterPro" id="IPR001098">
    <property type="entry name" value="DNA-dir_DNA_pol_A_palm_dom"/>
</dbReference>
<dbReference type="SUPFAM" id="SSF47807">
    <property type="entry name" value="5' to 3' exonuclease, C-terminal subdomain"/>
    <property type="match status" value="1"/>
</dbReference>
<evidence type="ECO:0000256" key="3">
    <source>
        <dbReference type="ARBA" id="ARBA00020311"/>
    </source>
</evidence>
<accession>A0A9E8Z925</accession>
<evidence type="ECO:0000313" key="15">
    <source>
        <dbReference type="EMBL" id="WAL58552.1"/>
    </source>
</evidence>
<reference evidence="15" key="1">
    <citation type="submission" date="2022-12" db="EMBL/GenBank/DDBJ databases">
        <title>Polyphasic identification of a Novel Hot-Spring Cyanobacterium Ocullathermofonsia sinensis gen nov. sp. nov. and Genomic Insights on its Adaptations to the Thermal Habitat.</title>
        <authorList>
            <person name="Daroch M."/>
            <person name="Tang J."/>
            <person name="Jiang Y."/>
        </authorList>
    </citation>
    <scope>NUCLEOTIDE SEQUENCE</scope>
    <source>
        <strain evidence="15">PKUAC-SCTA174</strain>
    </source>
</reference>
<evidence type="ECO:0000256" key="9">
    <source>
        <dbReference type="ARBA" id="ARBA00023125"/>
    </source>
</evidence>
<dbReference type="InterPro" id="IPR012337">
    <property type="entry name" value="RNaseH-like_sf"/>
</dbReference>
<evidence type="ECO:0000256" key="8">
    <source>
        <dbReference type="ARBA" id="ARBA00022932"/>
    </source>
</evidence>
<dbReference type="InterPro" id="IPR020046">
    <property type="entry name" value="5-3_exonucl_a-hlix_arch_N"/>
</dbReference>
<dbReference type="InterPro" id="IPR002421">
    <property type="entry name" value="5-3_exonuclease"/>
</dbReference>
<dbReference type="PANTHER" id="PTHR10133">
    <property type="entry name" value="DNA POLYMERASE I"/>
    <property type="match status" value="1"/>
</dbReference>
<evidence type="ECO:0000256" key="11">
    <source>
        <dbReference type="ARBA" id="ARBA00049244"/>
    </source>
</evidence>
<dbReference type="InterPro" id="IPR029060">
    <property type="entry name" value="PIN-like_dom_sf"/>
</dbReference>
<dbReference type="CDD" id="cd06139">
    <property type="entry name" value="DNA_polA_I_Ecoli_like_exo"/>
    <property type="match status" value="1"/>
</dbReference>
<dbReference type="InterPro" id="IPR043502">
    <property type="entry name" value="DNA/RNA_pol_sf"/>
</dbReference>
<dbReference type="SMART" id="SM00279">
    <property type="entry name" value="HhH2"/>
    <property type="match status" value="1"/>
</dbReference>
<dbReference type="GO" id="GO:0006261">
    <property type="term" value="P:DNA-templated DNA replication"/>
    <property type="evidence" value="ECO:0007669"/>
    <property type="project" value="InterPro"/>
</dbReference>
<comment type="catalytic activity">
    <reaction evidence="11">
        <text>DNA(n) + a 2'-deoxyribonucleoside 5'-triphosphate = DNA(n+1) + diphosphate</text>
        <dbReference type="Rhea" id="RHEA:22508"/>
        <dbReference type="Rhea" id="RHEA-COMP:17339"/>
        <dbReference type="Rhea" id="RHEA-COMP:17340"/>
        <dbReference type="ChEBI" id="CHEBI:33019"/>
        <dbReference type="ChEBI" id="CHEBI:61560"/>
        <dbReference type="ChEBI" id="CHEBI:173112"/>
        <dbReference type="EC" id="2.7.7.7"/>
    </reaction>
</comment>
<evidence type="ECO:0000256" key="1">
    <source>
        <dbReference type="ARBA" id="ARBA00007705"/>
    </source>
</evidence>
<dbReference type="CDD" id="cd08637">
    <property type="entry name" value="DNA_pol_A_pol_I_C"/>
    <property type="match status" value="1"/>
</dbReference>
<evidence type="ECO:0000256" key="10">
    <source>
        <dbReference type="ARBA" id="ARBA00023204"/>
    </source>
</evidence>
<dbReference type="AlphaFoldDB" id="A0A9E8Z925"/>
<dbReference type="InterPro" id="IPR002298">
    <property type="entry name" value="DNA_polymerase_A"/>
</dbReference>
<dbReference type="Pfam" id="PF00476">
    <property type="entry name" value="DNA_pol_A"/>
    <property type="match status" value="1"/>
</dbReference>
<feature type="domain" description="DNA-directed DNA polymerase family A palm" evidence="14">
    <location>
        <begin position="738"/>
        <end position="959"/>
    </location>
</feature>
<protein>
    <recommendedName>
        <fullName evidence="3">DNA polymerase I</fullName>
        <ecNumber evidence="2">2.7.7.7</ecNumber>
    </recommendedName>
</protein>
<keyword evidence="4 15" id="KW-0808">Transferase</keyword>
<keyword evidence="10" id="KW-0234">DNA repair</keyword>
<dbReference type="SUPFAM" id="SSF53098">
    <property type="entry name" value="Ribonuclease H-like"/>
    <property type="match status" value="1"/>
</dbReference>
<sequence length="995" mass="111513">MSPTPTSPKILLIDGHSLAFRAYFAYAKGREGGLRTKTGIPTSVSYGFLKALLDTLEAERPEHVMIAFDLGGPTYRHEADETYKAGRPETPEDFIPDLKNLQELLAALQLPIVTAPGYEADDVIGTIARRASAEGFRVKILSGDRDLFQLVDPQQHITVLYLSTTFGKGTPPPKEFGLEQVKQKMGILPSQVVDYKALCGDPSDNIPGVKGIGDKTAVQLLNTYGSLEHVYASLDQIKGAVRKRLEEGKESALHSQYMAQIHLDVPVILSLDDFKLKGFDVEALAPLLEKLEFRQFASRINHIQQLLGGKLMEEESSSDDSTRTDSNQAVEFDVDDDLDFFTAEETEASQRATTATILPQIVDSPEKLTALVNTLVTHKDTSNPVAWDTETTALEPRDAELVGIGCCWGTGRSDMAYIPINHREGTNLDKGLVLDALRPILESADYPKVLQNAKFDRLVLRCQGITLRGVVFDTMLASYVLNPENSHNLGDLGLKYLNLLSQSYENLVPKGKTIADLDVQSVANYCGMDAYVAFQLVPKLRSELQAIPHLYELLLDIEQPLEPVLAEMEYTGIRVDRTYLQQFSKRLEQDLHTIEQQAYEAAGDKFSLGSPKQLAELLFEKLGLDRKLSRKTKTGYSTDAATLEKLQNRLEAEIETLKQSNQSDALTEKQRQYTVVSSVIEHRTLSKLKSTYVDALPNLIRSDTQRVHTDFNQAITTTGRLSSSNPNLQNIPIRTAFSRQIRAAFIPEPNWLIVAADYSQIELRILAHLSQEPVLLETYKNNQDIHALTARLLFQKDEITPEERRLAKVINFGVIYGMGAQRFARESGSSTSEAKVFIERFNQEYSNVFAYLQQMQREAIGNGYVTTIKGRRRYFNFASNNLKSLRGKNPNDIDLSKIKFRDQYDAQLLRAAANAPIQGSSADIIKIAMVKLHELLKSYRAHLLLQVHDELVFEVHPEDWQQLQPHIKDTMESAVDLSVPLKVEVRAGENWMEAK</sequence>
<dbReference type="NCBIfam" id="NF004397">
    <property type="entry name" value="PRK05755.1"/>
    <property type="match status" value="1"/>
</dbReference>
<dbReference type="KEGG" id="tsin:OXH18_15340"/>
<dbReference type="SMART" id="SM00475">
    <property type="entry name" value="53EXOc"/>
    <property type="match status" value="1"/>
</dbReference>
<dbReference type="Gene3D" id="3.30.420.10">
    <property type="entry name" value="Ribonuclease H-like superfamily/Ribonuclease H"/>
    <property type="match status" value="1"/>
</dbReference>
<dbReference type="GO" id="GO:0008408">
    <property type="term" value="F:3'-5' exonuclease activity"/>
    <property type="evidence" value="ECO:0007669"/>
    <property type="project" value="InterPro"/>
</dbReference>
<evidence type="ECO:0000259" key="13">
    <source>
        <dbReference type="SMART" id="SM00475"/>
    </source>
</evidence>
<dbReference type="PANTHER" id="PTHR10133:SF27">
    <property type="entry name" value="DNA POLYMERASE NU"/>
    <property type="match status" value="1"/>
</dbReference>
<evidence type="ECO:0000259" key="12">
    <source>
        <dbReference type="SMART" id="SM00474"/>
    </source>
</evidence>
<dbReference type="InterPro" id="IPR036397">
    <property type="entry name" value="RNaseH_sf"/>
</dbReference>
<evidence type="ECO:0000256" key="2">
    <source>
        <dbReference type="ARBA" id="ARBA00012417"/>
    </source>
</evidence>
<evidence type="ECO:0000256" key="7">
    <source>
        <dbReference type="ARBA" id="ARBA00022763"/>
    </source>
</evidence>
<dbReference type="InterPro" id="IPR008918">
    <property type="entry name" value="HhH2"/>
</dbReference>
<dbReference type="GO" id="GO:0008409">
    <property type="term" value="F:5'-3' exonuclease activity"/>
    <property type="evidence" value="ECO:0007669"/>
    <property type="project" value="InterPro"/>
</dbReference>
<keyword evidence="6" id="KW-0235">DNA replication</keyword>
<dbReference type="Pfam" id="PF01612">
    <property type="entry name" value="DNA_pol_A_exo1"/>
    <property type="match status" value="1"/>
</dbReference>
<dbReference type="GO" id="GO:0006302">
    <property type="term" value="P:double-strand break repair"/>
    <property type="evidence" value="ECO:0007669"/>
    <property type="project" value="TreeGrafter"/>
</dbReference>
<dbReference type="InterPro" id="IPR002562">
    <property type="entry name" value="3'-5'_exonuclease_dom"/>
</dbReference>
<keyword evidence="5 15" id="KW-0548">Nucleotidyltransferase</keyword>
<gene>
    <name evidence="15" type="primary">polA</name>
    <name evidence="15" type="ORF">OXH18_15340</name>
</gene>
<name>A0A9E8Z925_9CYAN</name>
<dbReference type="SUPFAM" id="SSF88723">
    <property type="entry name" value="PIN domain-like"/>
    <property type="match status" value="1"/>
</dbReference>
<dbReference type="Gene3D" id="1.10.150.20">
    <property type="entry name" value="5' to 3' exonuclease, C-terminal subdomain"/>
    <property type="match status" value="2"/>
</dbReference>
<evidence type="ECO:0000256" key="6">
    <source>
        <dbReference type="ARBA" id="ARBA00022705"/>
    </source>
</evidence>
<dbReference type="InterPro" id="IPR036279">
    <property type="entry name" value="5-3_exonuclease_C_sf"/>
</dbReference>
<comment type="similarity">
    <text evidence="1">Belongs to the DNA polymerase type-A family.</text>
</comment>
<dbReference type="PRINTS" id="PR00868">
    <property type="entry name" value="DNAPOLI"/>
</dbReference>
<dbReference type="CDD" id="cd09898">
    <property type="entry name" value="H3TH_53EXO"/>
    <property type="match status" value="1"/>
</dbReference>
<dbReference type="EC" id="2.7.7.7" evidence="2"/>
<dbReference type="Proteomes" id="UP001163152">
    <property type="component" value="Chromosome"/>
</dbReference>
<dbReference type="GO" id="GO:0003887">
    <property type="term" value="F:DNA-directed DNA polymerase activity"/>
    <property type="evidence" value="ECO:0007669"/>
    <property type="project" value="UniProtKB-KW"/>
</dbReference>
<evidence type="ECO:0000256" key="4">
    <source>
        <dbReference type="ARBA" id="ARBA00022679"/>
    </source>
</evidence>
<dbReference type="Pfam" id="PF02739">
    <property type="entry name" value="5_3_exonuc_N"/>
    <property type="match status" value="1"/>
</dbReference>
<keyword evidence="8" id="KW-0239">DNA-directed DNA polymerase</keyword>
<dbReference type="RefSeq" id="WP_268607975.1">
    <property type="nucleotide sequence ID" value="NZ_CP113797.1"/>
</dbReference>
<evidence type="ECO:0000259" key="14">
    <source>
        <dbReference type="SMART" id="SM00482"/>
    </source>
</evidence>
<dbReference type="Gene3D" id="3.30.70.370">
    <property type="match status" value="1"/>
</dbReference>
<evidence type="ECO:0000313" key="16">
    <source>
        <dbReference type="Proteomes" id="UP001163152"/>
    </source>
</evidence>
<feature type="domain" description="3'-5' exonuclease" evidence="12">
    <location>
        <begin position="359"/>
        <end position="545"/>
    </location>
</feature>
<dbReference type="Gene3D" id="3.40.50.1010">
    <property type="entry name" value="5'-nuclease"/>
    <property type="match status" value="1"/>
</dbReference>
<keyword evidence="9" id="KW-0238">DNA-binding</keyword>
<organism evidence="15 16">
    <name type="scientific">Thermocoleostomius sinensis A174</name>
    <dbReference type="NCBI Taxonomy" id="2016057"/>
    <lineage>
        <taxon>Bacteria</taxon>
        <taxon>Bacillati</taxon>
        <taxon>Cyanobacteriota</taxon>
        <taxon>Cyanophyceae</taxon>
        <taxon>Oculatellales</taxon>
        <taxon>Oculatellaceae</taxon>
        <taxon>Thermocoleostomius</taxon>
    </lineage>
</organism>
<dbReference type="FunFam" id="1.10.150.20:FF:000003">
    <property type="entry name" value="DNA polymerase I"/>
    <property type="match status" value="1"/>
</dbReference>
<dbReference type="Gene3D" id="1.20.1060.10">
    <property type="entry name" value="Taq DNA Polymerase, Chain T, domain 4"/>
    <property type="match status" value="1"/>
</dbReference>
<keyword evidence="7" id="KW-0227">DNA damage</keyword>
<dbReference type="SUPFAM" id="SSF56672">
    <property type="entry name" value="DNA/RNA polymerases"/>
    <property type="match status" value="1"/>
</dbReference>
<evidence type="ECO:0000256" key="5">
    <source>
        <dbReference type="ARBA" id="ARBA00022695"/>
    </source>
</evidence>
<keyword evidence="16" id="KW-1185">Reference proteome</keyword>
<dbReference type="Pfam" id="PF01367">
    <property type="entry name" value="5_3_exonuc"/>
    <property type="match status" value="1"/>
</dbReference>
<dbReference type="EMBL" id="CP113797">
    <property type="protein sequence ID" value="WAL58552.1"/>
    <property type="molecule type" value="Genomic_DNA"/>
</dbReference>
<dbReference type="GO" id="GO:0003677">
    <property type="term" value="F:DNA binding"/>
    <property type="evidence" value="ECO:0007669"/>
    <property type="project" value="UniProtKB-KW"/>
</dbReference>